<dbReference type="InterPro" id="IPR025392">
    <property type="entry name" value="DUF4124"/>
</dbReference>
<gene>
    <name evidence="3" type="ORF">G3480_06970</name>
</gene>
<evidence type="ECO:0000313" key="3">
    <source>
        <dbReference type="EMBL" id="NEX20057.1"/>
    </source>
</evidence>
<sequence>MPIGAGNRFICAVLLAVGGAEALAQPLYRWTHEQGLVHYSDQPPSQPHRSLHLEPATTAAKPSSREDPDTFSVLNQARVMAAERLQREQARQAAEMQRLAREHQRLELEAARAQARQAADGVAARPYFVHPLPRPPRPPLRPPPPGHRPSDPSQEPAKPTQMILKLPPRSVRLTP</sequence>
<feature type="domain" description="DUF4124" evidence="2">
    <location>
        <begin position="15"/>
        <end position="65"/>
    </location>
</feature>
<dbReference type="Pfam" id="PF13511">
    <property type="entry name" value="DUF4124"/>
    <property type="match status" value="1"/>
</dbReference>
<dbReference type="Proteomes" id="UP000471640">
    <property type="component" value="Unassembled WGS sequence"/>
</dbReference>
<dbReference type="EMBL" id="JAAIJR010000021">
    <property type="protein sequence ID" value="NEX20057.1"/>
    <property type="molecule type" value="Genomic_DNA"/>
</dbReference>
<dbReference type="RefSeq" id="WP_164653068.1">
    <property type="nucleotide sequence ID" value="NZ_JAAIJR010000021.1"/>
</dbReference>
<reference evidence="3 4" key="2">
    <citation type="submission" date="2020-02" db="EMBL/GenBank/DDBJ databases">
        <title>Genome sequences of Thiorhodococcus mannitoliphagus and Thiorhodococcus minor, purple sulfur photosynthetic bacteria in the gammaproteobacterial family, Chromatiaceae.</title>
        <authorList>
            <person name="Aviles F.A."/>
            <person name="Meyer T.E."/>
            <person name="Kyndt J.A."/>
        </authorList>
    </citation>
    <scope>NUCLEOTIDE SEQUENCE [LARGE SCALE GENOMIC DNA]</scope>
    <source>
        <strain evidence="3 4">DSM 18266</strain>
    </source>
</reference>
<name>A0A6P1DP69_9GAMM</name>
<evidence type="ECO:0000256" key="1">
    <source>
        <dbReference type="SAM" id="MobiDB-lite"/>
    </source>
</evidence>
<organism evidence="3 4">
    <name type="scientific">Thiorhodococcus mannitoliphagus</name>
    <dbReference type="NCBI Taxonomy" id="329406"/>
    <lineage>
        <taxon>Bacteria</taxon>
        <taxon>Pseudomonadati</taxon>
        <taxon>Pseudomonadota</taxon>
        <taxon>Gammaproteobacteria</taxon>
        <taxon>Chromatiales</taxon>
        <taxon>Chromatiaceae</taxon>
        <taxon>Thiorhodococcus</taxon>
    </lineage>
</organism>
<proteinExistence type="predicted"/>
<feature type="compositionally biased region" description="Pro residues" evidence="1">
    <location>
        <begin position="132"/>
        <end position="147"/>
    </location>
</feature>
<reference evidence="4" key="1">
    <citation type="journal article" date="2020" name="Microbiol. Resour. Announc.">
        <title>Draft Genome Sequences of Thiorhodococcus mannitoliphagus and Thiorhodococcus minor, Purple Sulfur Photosynthetic Bacteria in the Gammaproteobacterial Family Chromatiaceae.</title>
        <authorList>
            <person name="Aviles F.A."/>
            <person name="Meyer T.E."/>
            <person name="Kyndt J.A."/>
        </authorList>
    </citation>
    <scope>NUCLEOTIDE SEQUENCE [LARGE SCALE GENOMIC DNA]</scope>
    <source>
        <strain evidence="4">DSM 18266</strain>
    </source>
</reference>
<keyword evidence="4" id="KW-1185">Reference proteome</keyword>
<feature type="region of interest" description="Disordered" evidence="1">
    <location>
        <begin position="110"/>
        <end position="175"/>
    </location>
</feature>
<evidence type="ECO:0000259" key="2">
    <source>
        <dbReference type="Pfam" id="PF13511"/>
    </source>
</evidence>
<protein>
    <submittedName>
        <fullName evidence="3">DUF4124 domain-containing protein</fullName>
    </submittedName>
</protein>
<comment type="caution">
    <text evidence="3">The sequence shown here is derived from an EMBL/GenBank/DDBJ whole genome shotgun (WGS) entry which is preliminary data.</text>
</comment>
<evidence type="ECO:0000313" key="4">
    <source>
        <dbReference type="Proteomes" id="UP000471640"/>
    </source>
</evidence>
<accession>A0A6P1DP69</accession>
<dbReference type="AlphaFoldDB" id="A0A6P1DP69"/>